<dbReference type="HOGENOM" id="CLU_3184649_0_0_10"/>
<dbReference type="AlphaFoldDB" id="I0AIG0"/>
<reference evidence="1 2" key="1">
    <citation type="journal article" date="2012" name="Front. Microbiol.">
        <title>Complete genome of Ignavibacterium album, a metabolically versatile, flagellated, facultative anaerobe from the phylum Chlorobi.</title>
        <authorList>
            <person name="Liu Z."/>
            <person name="Frigaard N.-U."/>
            <person name="Vogl K."/>
            <person name="Iino T."/>
            <person name="Ohkuma M."/>
            <person name="Overmann J."/>
            <person name="Bryant D.A."/>
        </authorList>
    </citation>
    <scope>NUCLEOTIDE SEQUENCE [LARGE SCALE GENOMIC DNA]</scope>
    <source>
        <strain evidence="2">DSM 19864 / JCM 16511 / NBRC 101810 / Mat9-16</strain>
    </source>
</reference>
<name>I0AIG0_IGNAJ</name>
<evidence type="ECO:0000313" key="2">
    <source>
        <dbReference type="Proteomes" id="UP000007394"/>
    </source>
</evidence>
<sequence length="46" mass="5718">MSIWAIKKLVDKKNRTVKIYFIYLPCEKWRLIMIIVNYNIKLEKFL</sequence>
<dbReference type="EMBL" id="CP003418">
    <property type="protein sequence ID" value="AFH48767.1"/>
    <property type="molecule type" value="Genomic_DNA"/>
</dbReference>
<organism evidence="1 2">
    <name type="scientific">Ignavibacterium album (strain DSM 19864 / JCM 16511 / NBRC 101810 / Mat9-16)</name>
    <dbReference type="NCBI Taxonomy" id="945713"/>
    <lineage>
        <taxon>Bacteria</taxon>
        <taxon>Pseudomonadati</taxon>
        <taxon>Ignavibacteriota</taxon>
        <taxon>Ignavibacteria</taxon>
        <taxon>Ignavibacteriales</taxon>
        <taxon>Ignavibacteriaceae</taxon>
        <taxon>Ignavibacterium</taxon>
    </lineage>
</organism>
<keyword evidence="2" id="KW-1185">Reference proteome</keyword>
<gene>
    <name evidence="1" type="ordered locus">IALB_1056</name>
</gene>
<accession>I0AIG0</accession>
<proteinExistence type="predicted"/>
<evidence type="ECO:0000313" key="1">
    <source>
        <dbReference type="EMBL" id="AFH48767.1"/>
    </source>
</evidence>
<protein>
    <submittedName>
        <fullName evidence="1">Uncharacterized protein</fullName>
    </submittedName>
</protein>
<dbReference type="Proteomes" id="UP000007394">
    <property type="component" value="Chromosome"/>
</dbReference>
<dbReference type="KEGG" id="ial:IALB_1056"/>